<dbReference type="PANTHER" id="PTHR42791">
    <property type="entry name" value="GNAT FAMILY ACETYLTRANSFERASE"/>
    <property type="match status" value="1"/>
</dbReference>
<comment type="caution">
    <text evidence="2">The sequence shown here is derived from an EMBL/GenBank/DDBJ whole genome shotgun (WGS) entry which is preliminary data.</text>
</comment>
<dbReference type="InterPro" id="IPR000182">
    <property type="entry name" value="GNAT_dom"/>
</dbReference>
<feature type="domain" description="N-acetyltransferase" evidence="1">
    <location>
        <begin position="30"/>
        <end position="211"/>
    </location>
</feature>
<dbReference type="InterPro" id="IPR052523">
    <property type="entry name" value="Trichothecene_AcTrans"/>
</dbReference>
<dbReference type="SUPFAM" id="SSF55729">
    <property type="entry name" value="Acyl-CoA N-acyltransferases (Nat)"/>
    <property type="match status" value="1"/>
</dbReference>
<gene>
    <name evidence="2" type="ORF">BP6252_03724</name>
</gene>
<dbReference type="InterPro" id="IPR016181">
    <property type="entry name" value="Acyl_CoA_acyltransferase"/>
</dbReference>
<dbReference type="GO" id="GO:0016747">
    <property type="term" value="F:acyltransferase activity, transferring groups other than amino-acyl groups"/>
    <property type="evidence" value="ECO:0007669"/>
    <property type="project" value="InterPro"/>
</dbReference>
<dbReference type="Gene3D" id="3.40.630.30">
    <property type="match status" value="1"/>
</dbReference>
<evidence type="ECO:0000313" key="2">
    <source>
        <dbReference type="EMBL" id="RDW82612.1"/>
    </source>
</evidence>
<accession>A0A3D8S8F0</accession>
<dbReference type="PROSITE" id="PS51186">
    <property type="entry name" value="GNAT"/>
    <property type="match status" value="1"/>
</dbReference>
<dbReference type="Proteomes" id="UP000256645">
    <property type="component" value="Unassembled WGS sequence"/>
</dbReference>
<dbReference type="Pfam" id="PF00583">
    <property type="entry name" value="Acetyltransf_1"/>
    <property type="match status" value="1"/>
</dbReference>
<dbReference type="AlphaFoldDB" id="A0A3D8S8F0"/>
<dbReference type="CDD" id="cd04301">
    <property type="entry name" value="NAT_SF"/>
    <property type="match status" value="1"/>
</dbReference>
<evidence type="ECO:0000313" key="3">
    <source>
        <dbReference type="Proteomes" id="UP000256645"/>
    </source>
</evidence>
<name>A0A3D8S8F0_9HELO</name>
<dbReference type="EMBL" id="PDLM01000003">
    <property type="protein sequence ID" value="RDW82612.1"/>
    <property type="molecule type" value="Genomic_DNA"/>
</dbReference>
<keyword evidence="3" id="KW-1185">Reference proteome</keyword>
<dbReference type="STRING" id="1849047.A0A3D8S8F0"/>
<dbReference type="OrthoDB" id="2832510at2759"/>
<proteinExistence type="predicted"/>
<protein>
    <recommendedName>
        <fullName evidence="1">N-acetyltransferase domain-containing protein</fullName>
    </recommendedName>
</protein>
<evidence type="ECO:0000259" key="1">
    <source>
        <dbReference type="PROSITE" id="PS51186"/>
    </source>
</evidence>
<organism evidence="2 3">
    <name type="scientific">Coleophoma cylindrospora</name>
    <dbReference type="NCBI Taxonomy" id="1849047"/>
    <lineage>
        <taxon>Eukaryota</taxon>
        <taxon>Fungi</taxon>
        <taxon>Dikarya</taxon>
        <taxon>Ascomycota</taxon>
        <taxon>Pezizomycotina</taxon>
        <taxon>Leotiomycetes</taxon>
        <taxon>Helotiales</taxon>
        <taxon>Dermateaceae</taxon>
        <taxon>Coleophoma</taxon>
    </lineage>
</organism>
<reference evidence="2 3" key="1">
    <citation type="journal article" date="2018" name="IMA Fungus">
        <title>IMA Genome-F 9: Draft genome sequence of Annulohypoxylon stygium, Aspergillus mulundensis, Berkeleyomyces basicola (syn. Thielaviopsis basicola), Ceratocystis smalleyi, two Cercospora beticola strains, Coleophoma cylindrospora, Fusarium fracticaudum, Phialophora cf. hyalina, and Morchella septimelata.</title>
        <authorList>
            <person name="Wingfield B.D."/>
            <person name="Bills G.F."/>
            <person name="Dong Y."/>
            <person name="Huang W."/>
            <person name="Nel W.J."/>
            <person name="Swalarsk-Parry B.S."/>
            <person name="Vaghefi N."/>
            <person name="Wilken P.M."/>
            <person name="An Z."/>
            <person name="de Beer Z.W."/>
            <person name="De Vos L."/>
            <person name="Chen L."/>
            <person name="Duong T.A."/>
            <person name="Gao Y."/>
            <person name="Hammerbacher A."/>
            <person name="Kikkert J.R."/>
            <person name="Li Y."/>
            <person name="Li H."/>
            <person name="Li K."/>
            <person name="Li Q."/>
            <person name="Liu X."/>
            <person name="Ma X."/>
            <person name="Naidoo K."/>
            <person name="Pethybridge S.J."/>
            <person name="Sun J."/>
            <person name="Steenkamp E.T."/>
            <person name="van der Nest M.A."/>
            <person name="van Wyk S."/>
            <person name="Wingfield M.J."/>
            <person name="Xiong C."/>
            <person name="Yue Q."/>
            <person name="Zhang X."/>
        </authorList>
    </citation>
    <scope>NUCLEOTIDE SEQUENCE [LARGE SCALE GENOMIC DNA]</scope>
    <source>
        <strain evidence="2 3">BP6252</strain>
    </source>
</reference>
<sequence>MASSYQVRLATRDEVPQIAAVVEEAFKDNEIFRYMTPTATPEQNYAWRRGMFDEEWTLPGRKVFVAVHNDTKQIVGAARWCFPFALTEEEKKAGVGMDVLEGPEPPGCITEFFQDFFTRLFAYRRKYVDHSDTYVLDIIGIHPDHQRKGLGGLLIQHVLAQVDREGKRAYLEASAAGKGLYVKLGWEEIDEMHVDVRPYGGHGVEKEKIMMRPAVKATEKE</sequence>
<dbReference type="PANTHER" id="PTHR42791:SF2">
    <property type="entry name" value="N-ACETYLTRANSFERASE DOMAIN-CONTAINING PROTEIN"/>
    <property type="match status" value="1"/>
</dbReference>